<comment type="caution">
    <text evidence="1">The sequence shown here is derived from an EMBL/GenBank/DDBJ whole genome shotgun (WGS) entry which is preliminary data.</text>
</comment>
<reference evidence="1 2" key="1">
    <citation type="submission" date="2016-05" db="EMBL/GenBank/DDBJ databases">
        <title>Genomic and physiological characterization of Planctopirus sp. isolated from fresh water lake.</title>
        <authorList>
            <person name="Subhash Y."/>
            <person name="Ramana C."/>
        </authorList>
    </citation>
    <scope>NUCLEOTIDE SEQUENCE [LARGE SCALE GENOMIC DNA]</scope>
    <source>
        <strain evidence="1 2">JC280</strain>
    </source>
</reference>
<gene>
    <name evidence="1" type="ORF">A6X21_04320</name>
</gene>
<accession>A0A1C3ENS2</accession>
<dbReference type="AlphaFoldDB" id="A0A1C3ENS2"/>
<sequence>MPHHQVNWQKQAHRSSIRSAITIMGVGITAEGLMAEGIMEDLRETPYRFPSTQGESALGITGAATILPFTAGQSMVGRFTEVQFINLIRRFIGLSLRSMWLPAHGTPAVAGK</sequence>
<proteinExistence type="predicted"/>
<dbReference type="STRING" id="1841610.A6X21_04320"/>
<dbReference type="Proteomes" id="UP000094828">
    <property type="component" value="Unassembled WGS sequence"/>
</dbReference>
<protein>
    <submittedName>
        <fullName evidence="1">Uncharacterized protein</fullName>
    </submittedName>
</protein>
<keyword evidence="2" id="KW-1185">Reference proteome</keyword>
<organism evidence="1 2">
    <name type="scientific">Planctopirus hydrillae</name>
    <dbReference type="NCBI Taxonomy" id="1841610"/>
    <lineage>
        <taxon>Bacteria</taxon>
        <taxon>Pseudomonadati</taxon>
        <taxon>Planctomycetota</taxon>
        <taxon>Planctomycetia</taxon>
        <taxon>Planctomycetales</taxon>
        <taxon>Planctomycetaceae</taxon>
        <taxon>Planctopirus</taxon>
    </lineage>
</organism>
<dbReference type="EMBL" id="LYDR01000039">
    <property type="protein sequence ID" value="ODA34880.1"/>
    <property type="molecule type" value="Genomic_DNA"/>
</dbReference>
<name>A0A1C3ENS2_9PLAN</name>
<evidence type="ECO:0000313" key="1">
    <source>
        <dbReference type="EMBL" id="ODA34880.1"/>
    </source>
</evidence>
<evidence type="ECO:0000313" key="2">
    <source>
        <dbReference type="Proteomes" id="UP000094828"/>
    </source>
</evidence>